<keyword evidence="4" id="KW-1185">Reference proteome</keyword>
<dbReference type="PANTHER" id="PTHR33542">
    <property type="entry name" value="SIROHYDROCHLORIN FERROCHELATASE, CHLOROPLASTIC"/>
    <property type="match status" value="1"/>
</dbReference>
<accession>A0A2S8SPP0</accession>
<keyword evidence="2" id="KW-0456">Lyase</keyword>
<dbReference type="RefSeq" id="WP_106381071.1">
    <property type="nucleotide sequence ID" value="NZ_NIGF01000022.1"/>
</dbReference>
<dbReference type="InterPro" id="IPR002762">
    <property type="entry name" value="CbiX-like"/>
</dbReference>
<gene>
    <name evidence="3" type="ORF">B1R32_1225</name>
</gene>
<dbReference type="OrthoDB" id="9795334at2"/>
<evidence type="ECO:0000256" key="1">
    <source>
        <dbReference type="ARBA" id="ARBA00022723"/>
    </source>
</evidence>
<dbReference type="GO" id="GO:0016829">
    <property type="term" value="F:lyase activity"/>
    <property type="evidence" value="ECO:0007669"/>
    <property type="project" value="UniProtKB-KW"/>
</dbReference>
<dbReference type="GO" id="GO:0046872">
    <property type="term" value="F:metal ion binding"/>
    <property type="evidence" value="ECO:0007669"/>
    <property type="project" value="UniProtKB-KW"/>
</dbReference>
<evidence type="ECO:0000313" key="3">
    <source>
        <dbReference type="EMBL" id="PQV62758.1"/>
    </source>
</evidence>
<dbReference type="SUPFAM" id="SSF53800">
    <property type="entry name" value="Chelatase"/>
    <property type="match status" value="1"/>
</dbReference>
<sequence>MTHAILLFSHGSVLCGAGQTLFDLAKRMEARGDAPIVEAGFLNYSEPTFEDAFEKCVSRGAQKIIIAPYFLVAGYFVKVSLPPKIAAMSEKFPEVEVKIAEALKTDERLADAILNCAERAIEPEKWRVILDTAPQFCRDNPQCPLNGTPKCPLRPMPRTI</sequence>
<dbReference type="PANTHER" id="PTHR33542:SF3">
    <property type="entry name" value="SIROHYDROCHLORIN FERROCHELATASE, CHLOROPLASTIC"/>
    <property type="match status" value="1"/>
</dbReference>
<dbReference type="AlphaFoldDB" id="A0A2S8SPP0"/>
<name>A0A2S8SPP0_9BACT</name>
<dbReference type="InterPro" id="IPR050963">
    <property type="entry name" value="Sirohydro_Cobaltochel/CbiX"/>
</dbReference>
<dbReference type="InParanoid" id="A0A2S8SPP0"/>
<dbReference type="Proteomes" id="UP000237684">
    <property type="component" value="Unassembled WGS sequence"/>
</dbReference>
<organism evidence="3 4">
    <name type="scientific">Abditibacterium utsteinense</name>
    <dbReference type="NCBI Taxonomy" id="1960156"/>
    <lineage>
        <taxon>Bacteria</taxon>
        <taxon>Pseudomonadati</taxon>
        <taxon>Abditibacteriota</taxon>
        <taxon>Abditibacteriia</taxon>
        <taxon>Abditibacteriales</taxon>
        <taxon>Abditibacteriaceae</taxon>
        <taxon>Abditibacterium</taxon>
    </lineage>
</organism>
<comment type="caution">
    <text evidence="3">The sequence shown here is derived from an EMBL/GenBank/DDBJ whole genome shotgun (WGS) entry which is preliminary data.</text>
</comment>
<dbReference type="EMBL" id="NIGF01000022">
    <property type="protein sequence ID" value="PQV62758.1"/>
    <property type="molecule type" value="Genomic_DNA"/>
</dbReference>
<evidence type="ECO:0000256" key="2">
    <source>
        <dbReference type="ARBA" id="ARBA00023239"/>
    </source>
</evidence>
<dbReference type="Gene3D" id="3.40.50.1400">
    <property type="match status" value="1"/>
</dbReference>
<protein>
    <submittedName>
        <fullName evidence="3">Sirohydrochlorin cobaltochelatase</fullName>
    </submittedName>
</protein>
<keyword evidence="1" id="KW-0479">Metal-binding</keyword>
<dbReference type="CDD" id="cd03416">
    <property type="entry name" value="CbiX_SirB_N"/>
    <property type="match status" value="1"/>
</dbReference>
<proteinExistence type="predicted"/>
<reference evidence="3 4" key="1">
    <citation type="journal article" date="2018" name="Syst. Appl. Microbiol.">
        <title>Abditibacterium utsteinense sp. nov., the first cultivated member of candidate phylum FBP, isolated from ice-free Antarctic soil samples.</title>
        <authorList>
            <person name="Tahon G."/>
            <person name="Tytgat B."/>
            <person name="Lebbe L."/>
            <person name="Carlier A."/>
            <person name="Willems A."/>
        </authorList>
    </citation>
    <scope>NUCLEOTIDE SEQUENCE [LARGE SCALE GENOMIC DNA]</scope>
    <source>
        <strain evidence="3 4">LMG 29911</strain>
    </source>
</reference>
<dbReference type="FunCoup" id="A0A2S8SPP0">
    <property type="interactions" value="94"/>
</dbReference>
<dbReference type="Pfam" id="PF01903">
    <property type="entry name" value="CbiX"/>
    <property type="match status" value="1"/>
</dbReference>
<evidence type="ECO:0000313" key="4">
    <source>
        <dbReference type="Proteomes" id="UP000237684"/>
    </source>
</evidence>